<name>K1PSI7_MAGGI</name>
<dbReference type="PANTHER" id="PTHR32000">
    <property type="entry name" value="SIMILAR TO HYPOTHETICAL PROTEIN"/>
    <property type="match status" value="1"/>
</dbReference>
<dbReference type="InterPro" id="IPR040687">
    <property type="entry name" value="DUF5586"/>
</dbReference>
<organism evidence="2">
    <name type="scientific">Magallana gigas</name>
    <name type="common">Pacific oyster</name>
    <name type="synonym">Crassostrea gigas</name>
    <dbReference type="NCBI Taxonomy" id="29159"/>
    <lineage>
        <taxon>Eukaryota</taxon>
        <taxon>Metazoa</taxon>
        <taxon>Spiralia</taxon>
        <taxon>Lophotrochozoa</taxon>
        <taxon>Mollusca</taxon>
        <taxon>Bivalvia</taxon>
        <taxon>Autobranchia</taxon>
        <taxon>Pteriomorphia</taxon>
        <taxon>Ostreida</taxon>
        <taxon>Ostreoidea</taxon>
        <taxon>Ostreidae</taxon>
        <taxon>Magallana</taxon>
    </lineage>
</organism>
<protein>
    <submittedName>
        <fullName evidence="2">Uncharacterized protein C8orf34</fullName>
    </submittedName>
</protein>
<sequence length="317" mass="35787">MVNFYQVFTFWDCKEHGTNTIVQRLMAASTSICELHMSFQNLMNKVLHDQPDDPLIYLIKALHKKAGLEMPRDFRPSGVRRGSPERMDVERSYDKPWLSSSKKVKAKSEDFSASKQGRKQPKQPWNVDTKVGKTSFDDLFDEHPEETKVVTKKKEGTTDARQTWGSMGLGEDGEVFTSGAYRGPRTHLSDDDPLAGELMNSKSDDTEETEDTNVVSSGHVRGRRVDAKKHRKELEKLIKESDQKAGDSGYDDGLEEEDDAIELLEDANDLLNEGVTKVPKSGYKLSRRCSKQNVEPNRPKHAVGGMYWTDTITGLSK</sequence>
<dbReference type="PANTHER" id="PTHR32000:SF3">
    <property type="entry name" value="RIKEN CDNA A830018L16 GENE"/>
    <property type="match status" value="1"/>
</dbReference>
<accession>K1PSI7</accession>
<feature type="region of interest" description="Disordered" evidence="1">
    <location>
        <begin position="71"/>
        <end position="131"/>
    </location>
</feature>
<feature type="region of interest" description="Disordered" evidence="1">
    <location>
        <begin position="178"/>
        <end position="229"/>
    </location>
</feature>
<evidence type="ECO:0000256" key="1">
    <source>
        <dbReference type="SAM" id="MobiDB-lite"/>
    </source>
</evidence>
<feature type="compositionally biased region" description="Basic residues" evidence="1">
    <location>
        <begin position="220"/>
        <end position="229"/>
    </location>
</feature>
<proteinExistence type="predicted"/>
<evidence type="ECO:0000313" key="2">
    <source>
        <dbReference type="EMBL" id="EKC27222.1"/>
    </source>
</evidence>
<dbReference type="Pfam" id="PF17824">
    <property type="entry name" value="DUF5586"/>
    <property type="match status" value="1"/>
</dbReference>
<dbReference type="InParanoid" id="K1PSI7"/>
<reference evidence="2" key="1">
    <citation type="journal article" date="2012" name="Nature">
        <title>The oyster genome reveals stress adaptation and complexity of shell formation.</title>
        <authorList>
            <person name="Zhang G."/>
            <person name="Fang X."/>
            <person name="Guo X."/>
            <person name="Li L."/>
            <person name="Luo R."/>
            <person name="Xu F."/>
            <person name="Yang P."/>
            <person name="Zhang L."/>
            <person name="Wang X."/>
            <person name="Qi H."/>
            <person name="Xiong Z."/>
            <person name="Que H."/>
            <person name="Xie Y."/>
            <person name="Holland P.W."/>
            <person name="Paps J."/>
            <person name="Zhu Y."/>
            <person name="Wu F."/>
            <person name="Chen Y."/>
            <person name="Wang J."/>
            <person name="Peng C."/>
            <person name="Meng J."/>
            <person name="Yang L."/>
            <person name="Liu J."/>
            <person name="Wen B."/>
            <person name="Zhang N."/>
            <person name="Huang Z."/>
            <person name="Zhu Q."/>
            <person name="Feng Y."/>
            <person name="Mount A."/>
            <person name="Hedgecock D."/>
            <person name="Xu Z."/>
            <person name="Liu Y."/>
            <person name="Domazet-Loso T."/>
            <person name="Du Y."/>
            <person name="Sun X."/>
            <person name="Zhang S."/>
            <person name="Liu B."/>
            <person name="Cheng P."/>
            <person name="Jiang X."/>
            <person name="Li J."/>
            <person name="Fan D."/>
            <person name="Wang W."/>
            <person name="Fu W."/>
            <person name="Wang T."/>
            <person name="Wang B."/>
            <person name="Zhang J."/>
            <person name="Peng Z."/>
            <person name="Li Y."/>
            <person name="Li N."/>
            <person name="Wang J."/>
            <person name="Chen M."/>
            <person name="He Y."/>
            <person name="Tan F."/>
            <person name="Song X."/>
            <person name="Zheng Q."/>
            <person name="Huang R."/>
            <person name="Yang H."/>
            <person name="Du X."/>
            <person name="Chen L."/>
            <person name="Yang M."/>
            <person name="Gaffney P.M."/>
            <person name="Wang S."/>
            <person name="Luo L."/>
            <person name="She Z."/>
            <person name="Ming Y."/>
            <person name="Huang W."/>
            <person name="Zhang S."/>
            <person name="Huang B."/>
            <person name="Zhang Y."/>
            <person name="Qu T."/>
            <person name="Ni P."/>
            <person name="Miao G."/>
            <person name="Wang J."/>
            <person name="Wang Q."/>
            <person name="Steinberg C.E."/>
            <person name="Wang H."/>
            <person name="Li N."/>
            <person name="Qian L."/>
            <person name="Zhang G."/>
            <person name="Li Y."/>
            <person name="Yang H."/>
            <person name="Liu X."/>
            <person name="Wang J."/>
            <person name="Yin Y."/>
            <person name="Wang J."/>
        </authorList>
    </citation>
    <scope>NUCLEOTIDE SEQUENCE [LARGE SCALE GENOMIC DNA]</scope>
    <source>
        <strain evidence="2">05x7-T-G4-1.051#20</strain>
    </source>
</reference>
<dbReference type="HOGENOM" id="CLU_877851_0_0_1"/>
<feature type="compositionally biased region" description="Basic and acidic residues" evidence="1">
    <location>
        <begin position="82"/>
        <end position="94"/>
    </location>
</feature>
<dbReference type="AlphaFoldDB" id="K1PSI7"/>
<dbReference type="EMBL" id="JH817938">
    <property type="protein sequence ID" value="EKC27222.1"/>
    <property type="molecule type" value="Genomic_DNA"/>
</dbReference>
<gene>
    <name evidence="2" type="ORF">CGI_10002220</name>
</gene>